<sequence length="734" mass="82566">MILNCNSPATAIDQPAEVHAWIPDKSYKSKFSSFLIGSTGEEPTNPQSDKLFAAIFRTEYTYTSFVCPGTKFIRLHFYPFPYLGLEVFKAQFSVTIGHYTLLRTSNSSYPKNVSKAEYIIKEYCVEVDGHTLNITFTPSNQMSDAYAFVNMIEVVSVPSDLYIRENITHLPLVGQSHNFFRNKSMAVALETMYRVNVGGDSISAEKDSGMFRAWSEDNKFLVNDEMETGTLVSEAKIKYYSSQVPSYSAPEKVYATARTTIPGDRITPDSNLSWSFSIEPGFYYLIRLHFCEISTTISLQNQRDFHIYINDQTAEDHANLIQWSGGADVPVYRDYLVNLSGQDIDCLLIALQSNAESVKENSQAILNGLEIVKLSDASYNLAGSSPFMYGARKMSSSETQDRLMIIPYSVLIGFVGITIACSLCLLIRSRRKRAFILLIGVGGFGKVYKGSIIDGSTSTVAIKRANPCSNQGVNEFKTEISLLSNLRHGHLVPLIGYCMENKEMILVYDYMARGTLRDHLYNNHKPPLQWSRRLKICIGAARGLHYLHAGAKHTIIHRDVKSTNILLDEKWVAKVSDFGLSKIGPNALTQSHTHVSTAVKGSFGYLDPEYYRRRKLTEKSDVYSFGVVLFEVLCARPAVLPMSENEEEEHEKVSLADWALHCYQSGTLDSIIDPYLRGKIDPGCFKTFTDVAKKCLAERGSDRPPMGDVLWNLELAWRQQDATDHIQEHSSFCW</sequence>
<gene>
    <name evidence="1" type="ORF">OWV82_016862</name>
</gene>
<accession>A0ACC1XII7</accession>
<name>A0ACC1XII7_MELAZ</name>
<dbReference type="EMBL" id="CM051402">
    <property type="protein sequence ID" value="KAJ4710708.1"/>
    <property type="molecule type" value="Genomic_DNA"/>
</dbReference>
<organism evidence="1 2">
    <name type="scientific">Melia azedarach</name>
    <name type="common">Chinaberry tree</name>
    <dbReference type="NCBI Taxonomy" id="155640"/>
    <lineage>
        <taxon>Eukaryota</taxon>
        <taxon>Viridiplantae</taxon>
        <taxon>Streptophyta</taxon>
        <taxon>Embryophyta</taxon>
        <taxon>Tracheophyta</taxon>
        <taxon>Spermatophyta</taxon>
        <taxon>Magnoliopsida</taxon>
        <taxon>eudicotyledons</taxon>
        <taxon>Gunneridae</taxon>
        <taxon>Pentapetalae</taxon>
        <taxon>rosids</taxon>
        <taxon>malvids</taxon>
        <taxon>Sapindales</taxon>
        <taxon>Meliaceae</taxon>
        <taxon>Melia</taxon>
    </lineage>
</organism>
<evidence type="ECO:0000313" key="1">
    <source>
        <dbReference type="EMBL" id="KAJ4710708.1"/>
    </source>
</evidence>
<protein>
    <submittedName>
        <fullName evidence="1">Receptor-like protein kinase</fullName>
    </submittedName>
</protein>
<reference evidence="1 2" key="1">
    <citation type="journal article" date="2023" name="Science">
        <title>Complex scaffold remodeling in plant triterpene biosynthesis.</title>
        <authorList>
            <person name="De La Pena R."/>
            <person name="Hodgson H."/>
            <person name="Liu J.C."/>
            <person name="Stephenson M.J."/>
            <person name="Martin A.C."/>
            <person name="Owen C."/>
            <person name="Harkess A."/>
            <person name="Leebens-Mack J."/>
            <person name="Jimenez L.E."/>
            <person name="Osbourn A."/>
            <person name="Sattely E.S."/>
        </authorList>
    </citation>
    <scope>NUCLEOTIDE SEQUENCE [LARGE SCALE GENOMIC DNA]</scope>
    <source>
        <strain evidence="2">cv. JPN11</strain>
        <tissue evidence="1">Leaf</tissue>
    </source>
</reference>
<evidence type="ECO:0000313" key="2">
    <source>
        <dbReference type="Proteomes" id="UP001164539"/>
    </source>
</evidence>
<dbReference type="Proteomes" id="UP001164539">
    <property type="component" value="Chromosome 9"/>
</dbReference>
<proteinExistence type="predicted"/>
<keyword evidence="2" id="KW-1185">Reference proteome</keyword>
<comment type="caution">
    <text evidence="1">The sequence shown here is derived from an EMBL/GenBank/DDBJ whole genome shotgun (WGS) entry which is preliminary data.</text>
</comment>